<sequence>MKRFIICLLLILQTFFAAYAGAAPAIPPRPAAGSGIYVQDNAGVISEEDKQQMLSLGAELDNKTTAQLAVLTINTLDGEPIEDYALEVLRQWGIGSKEQNNGALIVVAVKDRRSRIEVGYGLEGSLPDGLTGRIQDQYMIPYFKDGNYSKGILQGYKAAAAKIAQGYNTELSGAKYQAPAPQPQKNTGSILDDLLFALGVIGFLIVDNLLLGGFFTRILLLLIFRGGGRGGGGGRGFGGGSGGGGGSSRSW</sequence>
<evidence type="ECO:0000256" key="1">
    <source>
        <dbReference type="SAM" id="Phobius"/>
    </source>
</evidence>
<dbReference type="RefSeq" id="WP_009145548.1">
    <property type="nucleotide sequence ID" value="NZ_GL830886.1"/>
</dbReference>
<dbReference type="AlphaFoldDB" id="E8LEA5"/>
<feature type="signal peptide" evidence="2">
    <location>
        <begin position="1"/>
        <end position="22"/>
    </location>
</feature>
<name>E8LEA5_9FIRM</name>
<keyword evidence="5" id="KW-1185">Reference proteome</keyword>
<proteinExistence type="predicted"/>
<gene>
    <name evidence="4" type="ORF">HMPREF9443_01183</name>
</gene>
<dbReference type="InterPro" id="IPR007621">
    <property type="entry name" value="TPM_dom"/>
</dbReference>
<dbReference type="eggNOG" id="COG1512">
    <property type="taxonomic scope" value="Bacteria"/>
</dbReference>
<evidence type="ECO:0000259" key="3">
    <source>
        <dbReference type="Pfam" id="PF04536"/>
    </source>
</evidence>
<accession>E8LEA5</accession>
<evidence type="ECO:0000256" key="2">
    <source>
        <dbReference type="SAM" id="SignalP"/>
    </source>
</evidence>
<protein>
    <recommendedName>
        <fullName evidence="3">TPM domain-containing protein</fullName>
    </recommendedName>
</protein>
<dbReference type="PANTHER" id="PTHR30373">
    <property type="entry name" value="UPF0603 PROTEIN YGCG"/>
    <property type="match status" value="1"/>
</dbReference>
<dbReference type="EMBL" id="AEVN01000048">
    <property type="protein sequence ID" value="EFY04816.1"/>
    <property type="molecule type" value="Genomic_DNA"/>
</dbReference>
<feature type="transmembrane region" description="Helical" evidence="1">
    <location>
        <begin position="194"/>
        <end position="220"/>
    </location>
</feature>
<dbReference type="Gene3D" id="3.10.310.50">
    <property type="match status" value="1"/>
</dbReference>
<keyword evidence="1" id="KW-0812">Transmembrane</keyword>
<evidence type="ECO:0000313" key="4">
    <source>
        <dbReference type="EMBL" id="EFY04816.1"/>
    </source>
</evidence>
<dbReference type="PANTHER" id="PTHR30373:SF2">
    <property type="entry name" value="UPF0603 PROTEIN YGCG"/>
    <property type="match status" value="1"/>
</dbReference>
<dbReference type="Pfam" id="PF04536">
    <property type="entry name" value="TPM_phosphatase"/>
    <property type="match status" value="1"/>
</dbReference>
<comment type="caution">
    <text evidence="4">The sequence shown here is derived from an EMBL/GenBank/DDBJ whole genome shotgun (WGS) entry which is preliminary data.</text>
</comment>
<feature type="domain" description="TPM" evidence="3">
    <location>
        <begin position="38"/>
        <end position="161"/>
    </location>
</feature>
<keyword evidence="1" id="KW-1133">Transmembrane helix</keyword>
<keyword evidence="2" id="KW-0732">Signal</keyword>
<dbReference type="OrthoDB" id="9810918at2"/>
<evidence type="ECO:0000313" key="5">
    <source>
        <dbReference type="Proteomes" id="UP000004923"/>
    </source>
</evidence>
<reference evidence="4 5" key="1">
    <citation type="submission" date="2011-01" db="EMBL/GenBank/DDBJ databases">
        <authorList>
            <person name="Weinstock G."/>
            <person name="Sodergren E."/>
            <person name="Clifton S."/>
            <person name="Fulton L."/>
            <person name="Fulton B."/>
            <person name="Courtney L."/>
            <person name="Fronick C."/>
            <person name="Harrison M."/>
            <person name="Strong C."/>
            <person name="Farmer C."/>
            <person name="Delahaunty K."/>
            <person name="Markovic C."/>
            <person name="Hall O."/>
            <person name="Minx P."/>
            <person name="Tomlinson C."/>
            <person name="Mitreva M."/>
            <person name="Hou S."/>
            <person name="Chen J."/>
            <person name="Wollam A."/>
            <person name="Pepin K.H."/>
            <person name="Johnson M."/>
            <person name="Bhonagiri V."/>
            <person name="Zhang X."/>
            <person name="Suruliraj S."/>
            <person name="Warren W."/>
            <person name="Chinwalla A."/>
            <person name="Mardis E.R."/>
            <person name="Wilson R.K."/>
        </authorList>
    </citation>
    <scope>NUCLEOTIDE SEQUENCE [LARGE SCALE GENOMIC DNA]</scope>
    <source>
        <strain evidence="4 5">YIT 12067</strain>
    </source>
</reference>
<dbReference type="Proteomes" id="UP000004923">
    <property type="component" value="Unassembled WGS sequence"/>
</dbReference>
<keyword evidence="1" id="KW-0472">Membrane</keyword>
<organism evidence="4 5">
    <name type="scientific">Phascolarctobacterium succinatutens YIT 12067</name>
    <dbReference type="NCBI Taxonomy" id="626939"/>
    <lineage>
        <taxon>Bacteria</taxon>
        <taxon>Bacillati</taxon>
        <taxon>Bacillota</taxon>
        <taxon>Negativicutes</taxon>
        <taxon>Acidaminococcales</taxon>
        <taxon>Acidaminococcaceae</taxon>
        <taxon>Phascolarctobacterium</taxon>
    </lineage>
</organism>
<dbReference type="HOGENOM" id="CLU_035211_2_0_9"/>
<feature type="chain" id="PRO_5003223914" description="TPM domain-containing protein" evidence="2">
    <location>
        <begin position="23"/>
        <end position="251"/>
    </location>
</feature>